<dbReference type="AlphaFoldDB" id="A0A9D9ITT2"/>
<comment type="caution">
    <text evidence="2">The sequence shown here is derived from an EMBL/GenBank/DDBJ whole genome shotgun (WGS) entry which is preliminary data.</text>
</comment>
<dbReference type="GO" id="GO:0016810">
    <property type="term" value="F:hydrolase activity, acting on carbon-nitrogen (but not peptide) bonds"/>
    <property type="evidence" value="ECO:0007669"/>
    <property type="project" value="InterPro"/>
</dbReference>
<dbReference type="PANTHER" id="PTHR10587:SF137">
    <property type="entry name" value="4-DEOXY-4-FORMAMIDO-L-ARABINOSE-PHOSPHOUNDECAPRENOL DEFORMYLASE ARND-RELATED"/>
    <property type="match status" value="1"/>
</dbReference>
<dbReference type="InterPro" id="IPR002509">
    <property type="entry name" value="NODB_dom"/>
</dbReference>
<organism evidence="2 3">
    <name type="scientific">Candidatus Cryptobacteroides excrementipullorum</name>
    <dbReference type="NCBI Taxonomy" id="2840761"/>
    <lineage>
        <taxon>Bacteria</taxon>
        <taxon>Pseudomonadati</taxon>
        <taxon>Bacteroidota</taxon>
        <taxon>Bacteroidia</taxon>
        <taxon>Bacteroidales</taxon>
        <taxon>Candidatus Cryptobacteroides</taxon>
    </lineage>
</organism>
<evidence type="ECO:0000313" key="3">
    <source>
        <dbReference type="Proteomes" id="UP000823771"/>
    </source>
</evidence>
<dbReference type="Proteomes" id="UP000823771">
    <property type="component" value="Unassembled WGS sequence"/>
</dbReference>
<protein>
    <submittedName>
        <fullName evidence="2">Polysaccharide deacetylase family protein</fullName>
    </submittedName>
</protein>
<feature type="domain" description="NodB homology" evidence="1">
    <location>
        <begin position="44"/>
        <end position="221"/>
    </location>
</feature>
<evidence type="ECO:0000313" key="2">
    <source>
        <dbReference type="EMBL" id="MBO8478105.1"/>
    </source>
</evidence>
<dbReference type="Gene3D" id="3.20.20.370">
    <property type="entry name" value="Glycoside hydrolase/deacetylase"/>
    <property type="match status" value="1"/>
</dbReference>
<dbReference type="PANTHER" id="PTHR10587">
    <property type="entry name" value="GLYCOSYL TRANSFERASE-RELATED"/>
    <property type="match status" value="1"/>
</dbReference>
<gene>
    <name evidence="2" type="ORF">IAB80_04390</name>
</gene>
<proteinExistence type="predicted"/>
<sequence>MAVIAVAVASVLVAVLVLFLAYGAADISSGVYLKALCRVKTEERRVWLTFDDGPSAGETEKVLDVLKAHGAKATFFCTGRNLEENPGIAARIAREGHGIGNHSWSHAPSFPLYGLRRMKEDVLRCSAALEKATGYGAAVFRPPFGVTNPTVARMTRDLEYNVIGWSIRTYDTVRNPDKVLGAVKSGLRPGAVILLHDRLPQCAGTLESVLALLEREGYSFDRSIVVPDHVERKYVTGI</sequence>
<dbReference type="InterPro" id="IPR050248">
    <property type="entry name" value="Polysacc_deacetylase_ArnD"/>
</dbReference>
<dbReference type="GO" id="GO:0005975">
    <property type="term" value="P:carbohydrate metabolic process"/>
    <property type="evidence" value="ECO:0007669"/>
    <property type="project" value="InterPro"/>
</dbReference>
<name>A0A9D9ITT2_9BACT</name>
<evidence type="ECO:0000259" key="1">
    <source>
        <dbReference type="PROSITE" id="PS51677"/>
    </source>
</evidence>
<dbReference type="Pfam" id="PF01522">
    <property type="entry name" value="Polysacc_deac_1"/>
    <property type="match status" value="1"/>
</dbReference>
<dbReference type="CDD" id="cd10917">
    <property type="entry name" value="CE4_NodB_like_6s_7s"/>
    <property type="match status" value="1"/>
</dbReference>
<dbReference type="SUPFAM" id="SSF88713">
    <property type="entry name" value="Glycoside hydrolase/deacetylase"/>
    <property type="match status" value="1"/>
</dbReference>
<accession>A0A9D9ITT2</accession>
<dbReference type="EMBL" id="JADILZ010000040">
    <property type="protein sequence ID" value="MBO8478105.1"/>
    <property type="molecule type" value="Genomic_DNA"/>
</dbReference>
<reference evidence="2" key="1">
    <citation type="submission" date="2020-10" db="EMBL/GenBank/DDBJ databases">
        <authorList>
            <person name="Gilroy R."/>
        </authorList>
    </citation>
    <scope>NUCLEOTIDE SEQUENCE</scope>
    <source>
        <strain evidence="2">2478</strain>
    </source>
</reference>
<reference evidence="2" key="2">
    <citation type="journal article" date="2021" name="PeerJ">
        <title>Extensive microbial diversity within the chicken gut microbiome revealed by metagenomics and culture.</title>
        <authorList>
            <person name="Gilroy R."/>
            <person name="Ravi A."/>
            <person name="Getino M."/>
            <person name="Pursley I."/>
            <person name="Horton D.L."/>
            <person name="Alikhan N.F."/>
            <person name="Baker D."/>
            <person name="Gharbi K."/>
            <person name="Hall N."/>
            <person name="Watson M."/>
            <person name="Adriaenssens E.M."/>
            <person name="Foster-Nyarko E."/>
            <person name="Jarju S."/>
            <person name="Secka A."/>
            <person name="Antonio M."/>
            <person name="Oren A."/>
            <person name="Chaudhuri R.R."/>
            <person name="La Ragione R."/>
            <person name="Hildebrand F."/>
            <person name="Pallen M.J."/>
        </authorList>
    </citation>
    <scope>NUCLEOTIDE SEQUENCE</scope>
    <source>
        <strain evidence="2">2478</strain>
    </source>
</reference>
<dbReference type="PROSITE" id="PS51677">
    <property type="entry name" value="NODB"/>
    <property type="match status" value="1"/>
</dbReference>
<dbReference type="InterPro" id="IPR011330">
    <property type="entry name" value="Glyco_hydro/deAcase_b/a-brl"/>
</dbReference>